<feature type="chain" id="PRO_5013358606" evidence="1">
    <location>
        <begin position="26"/>
        <end position="340"/>
    </location>
</feature>
<dbReference type="EMBL" id="MPIN01000001">
    <property type="protein sequence ID" value="OJH41801.1"/>
    <property type="molecule type" value="Genomic_DNA"/>
</dbReference>
<gene>
    <name evidence="2" type="ORF">BON30_00735</name>
</gene>
<dbReference type="Proteomes" id="UP000182229">
    <property type="component" value="Unassembled WGS sequence"/>
</dbReference>
<proteinExistence type="predicted"/>
<feature type="signal peptide" evidence="1">
    <location>
        <begin position="1"/>
        <end position="25"/>
    </location>
</feature>
<evidence type="ECO:0000313" key="3">
    <source>
        <dbReference type="Proteomes" id="UP000182229"/>
    </source>
</evidence>
<dbReference type="OrthoDB" id="5503334at2"/>
<accession>A0A1L9BHQ9</accession>
<dbReference type="RefSeq" id="WP_071895890.1">
    <property type="nucleotide sequence ID" value="NZ_MPIN01000001.1"/>
</dbReference>
<reference evidence="2 3" key="2">
    <citation type="submission" date="2016-12" db="EMBL/GenBank/DDBJ databases">
        <title>Draft Genome Sequence of Cystobacter ferrugineus Strain Cbfe23.</title>
        <authorList>
            <person name="Akbar S."/>
            <person name="Dowd S.E."/>
            <person name="Stevens D.C."/>
        </authorList>
    </citation>
    <scope>NUCLEOTIDE SEQUENCE [LARGE SCALE GENOMIC DNA]</scope>
    <source>
        <strain evidence="2 3">Cbfe23</strain>
    </source>
</reference>
<sequence length="340" mass="35638">MGNAMRHWMGLMGLVVGAGALTAGAQPAGDVTGVYSTKGGTLAIVQGDNETLVHYLSSFPQGDSAGTCECSLVVKSKTATRWTLAGPDLAPGKLSLAVAPGRFVLEGTTPGCCGAGWPGKDEFSRAQAATPPASCKVSAPRVYFQATDEGNTQRKAYVVQGDTVEAFISPTEPDLVPARFKGKKTTAGLLQRTQLECTSAPAAAAPPAVKAEQLQPLAGKWVELTKKGKGYVIFKPCSAETRAFTVQPDGARMEIQLGQESTSAQVTKLQPGQGAGAYVLELTREGGQGEQVEWKVTDAAKGIVSLTSSDLFAQSHTYVRDAKKGAFRVDAEKNCESEHD</sequence>
<comment type="caution">
    <text evidence="2">The sequence shown here is derived from an EMBL/GenBank/DDBJ whole genome shotgun (WGS) entry which is preliminary data.</text>
</comment>
<dbReference type="AlphaFoldDB" id="A0A1L9BHQ9"/>
<evidence type="ECO:0000313" key="2">
    <source>
        <dbReference type="EMBL" id="OJH41801.1"/>
    </source>
</evidence>
<keyword evidence="1" id="KW-0732">Signal</keyword>
<evidence type="ECO:0000256" key="1">
    <source>
        <dbReference type="SAM" id="SignalP"/>
    </source>
</evidence>
<organism evidence="2 3">
    <name type="scientific">Cystobacter ferrugineus</name>
    <dbReference type="NCBI Taxonomy" id="83449"/>
    <lineage>
        <taxon>Bacteria</taxon>
        <taxon>Pseudomonadati</taxon>
        <taxon>Myxococcota</taxon>
        <taxon>Myxococcia</taxon>
        <taxon>Myxococcales</taxon>
        <taxon>Cystobacterineae</taxon>
        <taxon>Archangiaceae</taxon>
        <taxon>Cystobacter</taxon>
    </lineage>
</organism>
<protein>
    <submittedName>
        <fullName evidence="2">Uncharacterized protein</fullName>
    </submittedName>
</protein>
<keyword evidence="3" id="KW-1185">Reference proteome</keyword>
<name>A0A1L9BHQ9_9BACT</name>
<reference evidence="3" key="1">
    <citation type="submission" date="2016-11" db="EMBL/GenBank/DDBJ databases">
        <authorList>
            <person name="Shukria A."/>
            <person name="Stevens D.C."/>
        </authorList>
    </citation>
    <scope>NUCLEOTIDE SEQUENCE [LARGE SCALE GENOMIC DNA]</scope>
    <source>
        <strain evidence="3">Cbfe23</strain>
    </source>
</reference>